<name>A0ABN9LJ43_9NEOB</name>
<dbReference type="Proteomes" id="UP001176940">
    <property type="component" value="Unassembled WGS sequence"/>
</dbReference>
<keyword evidence="1" id="KW-1133">Transmembrane helix</keyword>
<keyword evidence="1" id="KW-0812">Transmembrane</keyword>
<keyword evidence="1" id="KW-0472">Membrane</keyword>
<reference evidence="2" key="1">
    <citation type="submission" date="2023-07" db="EMBL/GenBank/DDBJ databases">
        <authorList>
            <person name="Stuckert A."/>
        </authorList>
    </citation>
    <scope>NUCLEOTIDE SEQUENCE</scope>
</reference>
<accession>A0ABN9LJ43</accession>
<dbReference type="EMBL" id="CAUEEQ010020891">
    <property type="protein sequence ID" value="CAJ0943267.1"/>
    <property type="molecule type" value="Genomic_DNA"/>
</dbReference>
<organism evidence="2 3">
    <name type="scientific">Ranitomeya imitator</name>
    <name type="common">mimic poison frog</name>
    <dbReference type="NCBI Taxonomy" id="111125"/>
    <lineage>
        <taxon>Eukaryota</taxon>
        <taxon>Metazoa</taxon>
        <taxon>Chordata</taxon>
        <taxon>Craniata</taxon>
        <taxon>Vertebrata</taxon>
        <taxon>Euteleostomi</taxon>
        <taxon>Amphibia</taxon>
        <taxon>Batrachia</taxon>
        <taxon>Anura</taxon>
        <taxon>Neobatrachia</taxon>
        <taxon>Hyloidea</taxon>
        <taxon>Dendrobatidae</taxon>
        <taxon>Dendrobatinae</taxon>
        <taxon>Ranitomeya</taxon>
    </lineage>
</organism>
<gene>
    <name evidence="2" type="ORF">RIMI_LOCUS9882557</name>
</gene>
<sequence length="180" mass="19809">MDNDDSRIRGTLCPSLIGRGNLYDIIIAMATIMTSTSILCPSLNQKRMYTLYLSPILSDFQNTKEQIPFVSLMIFPNVDYRVFSHCGESFGPRHKKSSRRLGVGRDPNVVDNRMCWGHRIPDDGGYSGEVLEAIGRGANKRGGEKDVLGGPEITIKAIPPRQDDKGIGGVGRIGILCNIK</sequence>
<evidence type="ECO:0000313" key="3">
    <source>
        <dbReference type="Proteomes" id="UP001176940"/>
    </source>
</evidence>
<protein>
    <submittedName>
        <fullName evidence="2">Uncharacterized protein</fullName>
    </submittedName>
</protein>
<keyword evidence="3" id="KW-1185">Reference proteome</keyword>
<comment type="caution">
    <text evidence="2">The sequence shown here is derived from an EMBL/GenBank/DDBJ whole genome shotgun (WGS) entry which is preliminary data.</text>
</comment>
<proteinExistence type="predicted"/>
<evidence type="ECO:0000313" key="2">
    <source>
        <dbReference type="EMBL" id="CAJ0943267.1"/>
    </source>
</evidence>
<evidence type="ECO:0000256" key="1">
    <source>
        <dbReference type="SAM" id="Phobius"/>
    </source>
</evidence>
<feature type="transmembrane region" description="Helical" evidence="1">
    <location>
        <begin position="20"/>
        <end position="40"/>
    </location>
</feature>